<evidence type="ECO:0000256" key="1">
    <source>
        <dbReference type="SAM" id="MobiDB-lite"/>
    </source>
</evidence>
<dbReference type="Pfam" id="PF13489">
    <property type="entry name" value="Methyltransf_23"/>
    <property type="match status" value="1"/>
</dbReference>
<dbReference type="CDD" id="cd02440">
    <property type="entry name" value="AdoMet_MTases"/>
    <property type="match status" value="1"/>
</dbReference>
<feature type="compositionally biased region" description="Low complexity" evidence="1">
    <location>
        <begin position="25"/>
        <end position="42"/>
    </location>
</feature>
<dbReference type="PANTHER" id="PTHR43591:SF10">
    <property type="entry name" value="ABC TRANSMEMBRANE TYPE-1 DOMAIN-CONTAINING PROTEIN-RELATED"/>
    <property type="match status" value="1"/>
</dbReference>
<sequence length="344" mass="39402">MRRHPCTPFSPLSPLTPPFADRSTVRSSRTTAPPSPTSPTSYESRDSFTTSCTSSITRYPFENGRRYHAFKSGSYPLPNDELEQERLNVMHHMLKKALNDRLFLAPTQHFQRVLDIGTGTGIWSQEMGDLYPQAEILGNDLSPVQPSWVPPNVRFEVDDLESRWAYSAPFDFVFSRCLTCAVSNWPRLVRQAYTNLRPGGWVEFQDCDIKFYAEDGSYHQDSYTAQFMNLLIQAARGAGKDPCPGPKLERWIREAGFENVVHQQFKLPVGPWPKDERQKEVGLFNLAQAVDSTEAFSMRLFTSVLGWQLEEVQVLCAKVRSELKSKSSHRMFDYHVVYAQKPQY</sequence>
<protein>
    <submittedName>
        <fullName evidence="2">S-adenosyl-L-methionine-dependent methyltransferase</fullName>
    </submittedName>
</protein>
<dbReference type="AlphaFoldDB" id="A0A9P4R4Q6"/>
<comment type="caution">
    <text evidence="2">The sequence shown here is derived from an EMBL/GenBank/DDBJ whole genome shotgun (WGS) entry which is preliminary data.</text>
</comment>
<gene>
    <name evidence="2" type="ORF">EJ04DRAFT_533665</name>
</gene>
<reference evidence="2" key="1">
    <citation type="journal article" date="2020" name="Stud. Mycol.">
        <title>101 Dothideomycetes genomes: a test case for predicting lifestyles and emergence of pathogens.</title>
        <authorList>
            <person name="Haridas S."/>
            <person name="Albert R."/>
            <person name="Binder M."/>
            <person name="Bloem J."/>
            <person name="Labutti K."/>
            <person name="Salamov A."/>
            <person name="Andreopoulos B."/>
            <person name="Baker S."/>
            <person name="Barry K."/>
            <person name="Bills G."/>
            <person name="Bluhm B."/>
            <person name="Cannon C."/>
            <person name="Castanera R."/>
            <person name="Culley D."/>
            <person name="Daum C."/>
            <person name="Ezra D."/>
            <person name="Gonzalez J."/>
            <person name="Henrissat B."/>
            <person name="Kuo A."/>
            <person name="Liang C."/>
            <person name="Lipzen A."/>
            <person name="Lutzoni F."/>
            <person name="Magnuson J."/>
            <person name="Mondo S."/>
            <person name="Nolan M."/>
            <person name="Ohm R."/>
            <person name="Pangilinan J."/>
            <person name="Park H.-J."/>
            <person name="Ramirez L."/>
            <person name="Alfaro M."/>
            <person name="Sun H."/>
            <person name="Tritt A."/>
            <person name="Yoshinaga Y."/>
            <person name="Zwiers L.-H."/>
            <person name="Turgeon B."/>
            <person name="Goodwin S."/>
            <person name="Spatafora J."/>
            <person name="Crous P."/>
            <person name="Grigoriev I."/>
        </authorList>
    </citation>
    <scope>NUCLEOTIDE SEQUENCE</scope>
    <source>
        <strain evidence="2">CBS 125425</strain>
    </source>
</reference>
<dbReference type="GO" id="GO:0032259">
    <property type="term" value="P:methylation"/>
    <property type="evidence" value="ECO:0007669"/>
    <property type="project" value="UniProtKB-KW"/>
</dbReference>
<dbReference type="PANTHER" id="PTHR43591">
    <property type="entry name" value="METHYLTRANSFERASE"/>
    <property type="match status" value="1"/>
</dbReference>
<keyword evidence="2" id="KW-0808">Transferase</keyword>
<dbReference type="GO" id="GO:0008168">
    <property type="term" value="F:methyltransferase activity"/>
    <property type="evidence" value="ECO:0007669"/>
    <property type="project" value="UniProtKB-KW"/>
</dbReference>
<dbReference type="EMBL" id="ML996125">
    <property type="protein sequence ID" value="KAF2736431.1"/>
    <property type="molecule type" value="Genomic_DNA"/>
</dbReference>
<feature type="region of interest" description="Disordered" evidence="1">
    <location>
        <begin position="1"/>
        <end position="48"/>
    </location>
</feature>
<accession>A0A9P4R4Q6</accession>
<dbReference type="OrthoDB" id="2013972at2759"/>
<organism evidence="2 3">
    <name type="scientific">Polyplosphaeria fusca</name>
    <dbReference type="NCBI Taxonomy" id="682080"/>
    <lineage>
        <taxon>Eukaryota</taxon>
        <taxon>Fungi</taxon>
        <taxon>Dikarya</taxon>
        <taxon>Ascomycota</taxon>
        <taxon>Pezizomycotina</taxon>
        <taxon>Dothideomycetes</taxon>
        <taxon>Pleosporomycetidae</taxon>
        <taxon>Pleosporales</taxon>
        <taxon>Tetraplosphaeriaceae</taxon>
        <taxon>Polyplosphaeria</taxon>
    </lineage>
</organism>
<keyword evidence="3" id="KW-1185">Reference proteome</keyword>
<name>A0A9P4R4Q6_9PLEO</name>
<dbReference type="SUPFAM" id="SSF53335">
    <property type="entry name" value="S-adenosyl-L-methionine-dependent methyltransferases"/>
    <property type="match status" value="1"/>
</dbReference>
<proteinExistence type="predicted"/>
<dbReference type="Proteomes" id="UP000799444">
    <property type="component" value="Unassembled WGS sequence"/>
</dbReference>
<keyword evidence="2" id="KW-0489">Methyltransferase</keyword>
<dbReference type="Gene3D" id="3.40.50.150">
    <property type="entry name" value="Vaccinia Virus protein VP39"/>
    <property type="match status" value="1"/>
</dbReference>
<evidence type="ECO:0000313" key="3">
    <source>
        <dbReference type="Proteomes" id="UP000799444"/>
    </source>
</evidence>
<evidence type="ECO:0000313" key="2">
    <source>
        <dbReference type="EMBL" id="KAF2736431.1"/>
    </source>
</evidence>
<dbReference type="InterPro" id="IPR029063">
    <property type="entry name" value="SAM-dependent_MTases_sf"/>
</dbReference>